<dbReference type="AlphaFoldDB" id="A0A1E4TWF9"/>
<dbReference type="STRING" id="669874.A0A1E4TWF9"/>
<dbReference type="InterPro" id="IPR001305">
    <property type="entry name" value="HSP_DnaJ_Cys-rich_dom"/>
</dbReference>
<dbReference type="GO" id="GO:0051082">
    <property type="term" value="F:unfolded protein binding"/>
    <property type="evidence" value="ECO:0007669"/>
    <property type="project" value="InterPro"/>
</dbReference>
<feature type="compositionally biased region" description="Polar residues" evidence="7">
    <location>
        <begin position="125"/>
        <end position="142"/>
    </location>
</feature>
<dbReference type="InterPro" id="IPR036869">
    <property type="entry name" value="J_dom_sf"/>
</dbReference>
<evidence type="ECO:0000256" key="5">
    <source>
        <dbReference type="ARBA" id="ARBA00023186"/>
    </source>
</evidence>
<reference evidence="11" key="1">
    <citation type="submission" date="2016-05" db="EMBL/GenBank/DDBJ databases">
        <title>Comparative genomics of biotechnologically important yeasts.</title>
        <authorList>
            <consortium name="DOE Joint Genome Institute"/>
            <person name="Riley R."/>
            <person name="Haridas S."/>
            <person name="Wolfe K.H."/>
            <person name="Lopes M.R."/>
            <person name="Hittinger C.T."/>
            <person name="Goker M."/>
            <person name="Salamov A."/>
            <person name="Wisecaver J."/>
            <person name="Long T.M."/>
            <person name="Aerts A.L."/>
            <person name="Barry K."/>
            <person name="Choi C."/>
            <person name="Clum A."/>
            <person name="Coughlan A.Y."/>
            <person name="Deshpande S."/>
            <person name="Douglass A.P."/>
            <person name="Hanson S.J."/>
            <person name="Klenk H.-P."/>
            <person name="Labutti K."/>
            <person name="Lapidus A."/>
            <person name="Lindquist E."/>
            <person name="Lipzen A."/>
            <person name="Meier-Kolthoff J.P."/>
            <person name="Ohm R.A."/>
            <person name="Otillar R.P."/>
            <person name="Pangilinan J."/>
            <person name="Peng Y."/>
            <person name="Rokas A."/>
            <person name="Rosa C.A."/>
            <person name="Scheuner C."/>
            <person name="Sibirny A.A."/>
            <person name="Slot J.C."/>
            <person name="Stielow J.B."/>
            <person name="Sun H."/>
            <person name="Kurtzman C.P."/>
            <person name="Blackwell M."/>
            <person name="Grigoriev I.V."/>
            <person name="Jeffries T.W."/>
        </authorList>
    </citation>
    <scope>NUCLEOTIDE SEQUENCE [LARGE SCALE GENOMIC DNA]</scope>
    <source>
        <strain evidence="11">NRRL Y-2460</strain>
    </source>
</reference>
<dbReference type="Pfam" id="PF01556">
    <property type="entry name" value="DnaJ_C"/>
    <property type="match status" value="1"/>
</dbReference>
<gene>
    <name evidence="10" type="ORF">PACTADRAFT_33255</name>
</gene>
<dbReference type="PROSITE" id="PS50076">
    <property type="entry name" value="DNAJ_2"/>
    <property type="match status" value="1"/>
</dbReference>
<dbReference type="FunFam" id="2.60.260.20:FF:000003">
    <property type="entry name" value="DnaJ subfamily A member 2"/>
    <property type="match status" value="1"/>
</dbReference>
<dbReference type="SUPFAM" id="SSF57938">
    <property type="entry name" value="DnaJ/Hsp40 cysteine-rich domain"/>
    <property type="match status" value="1"/>
</dbReference>
<feature type="domain" description="CR-type" evidence="9">
    <location>
        <begin position="156"/>
        <end position="241"/>
    </location>
</feature>
<evidence type="ECO:0000256" key="3">
    <source>
        <dbReference type="ARBA" id="ARBA00022771"/>
    </source>
</evidence>
<dbReference type="InterPro" id="IPR001623">
    <property type="entry name" value="DnaJ_domain"/>
</dbReference>
<evidence type="ECO:0000313" key="11">
    <source>
        <dbReference type="Proteomes" id="UP000094236"/>
    </source>
</evidence>
<dbReference type="EMBL" id="KV454013">
    <property type="protein sequence ID" value="ODV96067.1"/>
    <property type="molecule type" value="Genomic_DNA"/>
</dbReference>
<evidence type="ECO:0008006" key="12">
    <source>
        <dbReference type="Google" id="ProtNLM"/>
    </source>
</evidence>
<dbReference type="SUPFAM" id="SSF49493">
    <property type="entry name" value="HSP40/DnaJ peptide-binding domain"/>
    <property type="match status" value="2"/>
</dbReference>
<evidence type="ECO:0000256" key="2">
    <source>
        <dbReference type="ARBA" id="ARBA00022737"/>
    </source>
</evidence>
<dbReference type="CDD" id="cd10747">
    <property type="entry name" value="DnaJ_C"/>
    <property type="match status" value="1"/>
</dbReference>
<sequence>MSTGDFYGILGVSSDATSTDIKKAYRKLALLHHPDKVSEDIREESEIKFKEISHAYEVLIDDEKRRYYDLYGVEDGNAGNGGGPGGYGGGGFGGSGAGGEEFSPEDFFNFFNGGVPTGGPRHGGNANNGRSNNQKQNKTPSANLDVEITLEDLYKGKVIKTTSTRNILCKHCKGTGAKPHSVPKKCSLCDGNGYQVKLRRVGPGLVTQEYVDCNNCKGTGKIFKTKDKCKKCNGKCVKEETKILEFNIKKGSPASGKIILEHESDEEYGKITGDVILNYTTKSHDVFTKKGDDLYLKINLKLYEALCGFYKKNIVKTLDNRSLDLKIPPGKVLRPGDYIKIPGEGMPISKEKAAASSWFSKNCDDVYGDLYIELEIEFPKDNWFLEKNELNQIKSVLSNVEYPTKNENKKSSLNDNGTIESFEVNKFTVIKKESLPDYSVEEGETKEENNGAAEDDYYYYDQGGYENAQPECQTQ</sequence>
<dbReference type="InterPro" id="IPR036410">
    <property type="entry name" value="HSP_DnaJ_Cys-rich_dom_sf"/>
</dbReference>
<feature type="domain" description="J" evidence="8">
    <location>
        <begin position="5"/>
        <end position="72"/>
    </location>
</feature>
<keyword evidence="5" id="KW-0143">Chaperone</keyword>
<dbReference type="PANTHER" id="PTHR43888">
    <property type="entry name" value="DNAJ-LIKE-2, ISOFORM A-RELATED"/>
    <property type="match status" value="1"/>
</dbReference>
<dbReference type="PROSITE" id="PS51188">
    <property type="entry name" value="ZF_CR"/>
    <property type="match status" value="1"/>
</dbReference>
<organism evidence="10 11">
    <name type="scientific">Pachysolen tannophilus NRRL Y-2460</name>
    <dbReference type="NCBI Taxonomy" id="669874"/>
    <lineage>
        <taxon>Eukaryota</taxon>
        <taxon>Fungi</taxon>
        <taxon>Dikarya</taxon>
        <taxon>Ascomycota</taxon>
        <taxon>Saccharomycotina</taxon>
        <taxon>Pichiomycetes</taxon>
        <taxon>Pachysolenaceae</taxon>
        <taxon>Pachysolen</taxon>
    </lineage>
</organism>
<proteinExistence type="predicted"/>
<name>A0A1E4TWF9_PACTA</name>
<dbReference type="SMART" id="SM00271">
    <property type="entry name" value="DnaJ"/>
    <property type="match status" value="1"/>
</dbReference>
<dbReference type="Gene3D" id="1.10.287.110">
    <property type="entry name" value="DnaJ domain"/>
    <property type="match status" value="1"/>
</dbReference>
<dbReference type="InterPro" id="IPR002939">
    <property type="entry name" value="DnaJ_C"/>
</dbReference>
<feature type="compositionally biased region" description="Low complexity" evidence="7">
    <location>
        <begin position="459"/>
        <end position="468"/>
    </location>
</feature>
<dbReference type="Gene3D" id="2.60.260.20">
    <property type="entry name" value="Urease metallochaperone UreE, N-terminal domain"/>
    <property type="match status" value="2"/>
</dbReference>
<dbReference type="InterPro" id="IPR044713">
    <property type="entry name" value="DNJA1/2-like"/>
</dbReference>
<dbReference type="GO" id="GO:0008270">
    <property type="term" value="F:zinc ion binding"/>
    <property type="evidence" value="ECO:0007669"/>
    <property type="project" value="UniProtKB-KW"/>
</dbReference>
<keyword evidence="2" id="KW-0677">Repeat</keyword>
<dbReference type="GO" id="GO:0001671">
    <property type="term" value="F:ATPase activator activity"/>
    <property type="evidence" value="ECO:0007669"/>
    <property type="project" value="EnsemblFungi"/>
</dbReference>
<protein>
    <recommendedName>
        <fullName evidence="12">J domain-containing protein</fullName>
    </recommendedName>
</protein>
<keyword evidence="3 6" id="KW-0863">Zinc-finger</keyword>
<dbReference type="CDD" id="cd06257">
    <property type="entry name" value="DnaJ"/>
    <property type="match status" value="1"/>
</dbReference>
<dbReference type="FunFam" id="2.10.230.10:FF:000001">
    <property type="entry name" value="DnaJ subfamily A member 2"/>
    <property type="match status" value="1"/>
</dbReference>
<feature type="region of interest" description="Disordered" evidence="7">
    <location>
        <begin position="118"/>
        <end position="142"/>
    </location>
</feature>
<dbReference type="GO" id="GO:0005741">
    <property type="term" value="C:mitochondrial outer membrane"/>
    <property type="evidence" value="ECO:0007669"/>
    <property type="project" value="EnsemblFungi"/>
</dbReference>
<dbReference type="CDD" id="cd10719">
    <property type="entry name" value="DnaJ_zf"/>
    <property type="match status" value="1"/>
</dbReference>
<evidence type="ECO:0000256" key="1">
    <source>
        <dbReference type="ARBA" id="ARBA00022723"/>
    </source>
</evidence>
<evidence type="ECO:0000256" key="6">
    <source>
        <dbReference type="PROSITE-ProRule" id="PRU00546"/>
    </source>
</evidence>
<dbReference type="PROSITE" id="PS00636">
    <property type="entry name" value="DNAJ_1"/>
    <property type="match status" value="1"/>
</dbReference>
<dbReference type="PRINTS" id="PR00625">
    <property type="entry name" value="JDOMAIN"/>
</dbReference>
<dbReference type="Pfam" id="PF00684">
    <property type="entry name" value="DnaJ_CXXCXGXG"/>
    <property type="match status" value="1"/>
</dbReference>
<dbReference type="OrthoDB" id="550424at2759"/>
<dbReference type="GO" id="GO:0006457">
    <property type="term" value="P:protein folding"/>
    <property type="evidence" value="ECO:0007669"/>
    <property type="project" value="InterPro"/>
</dbReference>
<evidence type="ECO:0000313" key="10">
    <source>
        <dbReference type="EMBL" id="ODV96067.1"/>
    </source>
</evidence>
<evidence type="ECO:0000259" key="9">
    <source>
        <dbReference type="PROSITE" id="PS51188"/>
    </source>
</evidence>
<keyword evidence="11" id="KW-1185">Reference proteome</keyword>
<dbReference type="SUPFAM" id="SSF46565">
    <property type="entry name" value="Chaperone J-domain"/>
    <property type="match status" value="1"/>
</dbReference>
<dbReference type="InterPro" id="IPR018253">
    <property type="entry name" value="DnaJ_domain_CS"/>
</dbReference>
<keyword evidence="1 6" id="KW-0479">Metal-binding</keyword>
<dbReference type="GO" id="GO:0030150">
    <property type="term" value="P:protein import into mitochondrial matrix"/>
    <property type="evidence" value="ECO:0007669"/>
    <property type="project" value="EnsemblFungi"/>
</dbReference>
<evidence type="ECO:0000256" key="4">
    <source>
        <dbReference type="ARBA" id="ARBA00022833"/>
    </source>
</evidence>
<dbReference type="GO" id="GO:0030544">
    <property type="term" value="F:Hsp70 protein binding"/>
    <property type="evidence" value="ECO:0007669"/>
    <property type="project" value="InterPro"/>
</dbReference>
<dbReference type="Pfam" id="PF00226">
    <property type="entry name" value="DnaJ"/>
    <property type="match status" value="1"/>
</dbReference>
<evidence type="ECO:0000256" key="7">
    <source>
        <dbReference type="SAM" id="MobiDB-lite"/>
    </source>
</evidence>
<dbReference type="Proteomes" id="UP000094236">
    <property type="component" value="Unassembled WGS sequence"/>
</dbReference>
<keyword evidence="4 6" id="KW-0862">Zinc</keyword>
<accession>A0A1E4TWF9</accession>
<evidence type="ECO:0000259" key="8">
    <source>
        <dbReference type="PROSITE" id="PS50076"/>
    </source>
</evidence>
<dbReference type="Gene3D" id="2.10.230.10">
    <property type="entry name" value="Heat shock protein DnaJ, cysteine-rich domain"/>
    <property type="match status" value="1"/>
</dbReference>
<feature type="region of interest" description="Disordered" evidence="7">
    <location>
        <begin position="438"/>
        <end position="475"/>
    </location>
</feature>
<feature type="zinc finger region" description="CR-type" evidence="6">
    <location>
        <begin position="156"/>
        <end position="241"/>
    </location>
</feature>
<dbReference type="InterPro" id="IPR008971">
    <property type="entry name" value="HSP40/DnaJ_pept-bd"/>
</dbReference>